<reference evidence="1 2" key="1">
    <citation type="journal article" date="2017" name="Gigascience">
        <title>Draft genome of the honey bee ectoparasitic mite, Tropilaelaps mercedesae, is shaped by the parasitic life history.</title>
        <authorList>
            <person name="Dong X."/>
            <person name="Armstrong S.D."/>
            <person name="Xia D."/>
            <person name="Makepeace B.L."/>
            <person name="Darby A.C."/>
            <person name="Kadowaki T."/>
        </authorList>
    </citation>
    <scope>NUCLEOTIDE SEQUENCE [LARGE SCALE GENOMIC DNA]</scope>
    <source>
        <strain evidence="1">Wuxi-XJTLU</strain>
    </source>
</reference>
<dbReference type="AlphaFoldDB" id="A0A1V9X7A5"/>
<dbReference type="Proteomes" id="UP000192247">
    <property type="component" value="Unassembled WGS sequence"/>
</dbReference>
<evidence type="ECO:0000313" key="2">
    <source>
        <dbReference type="Proteomes" id="UP000192247"/>
    </source>
</evidence>
<accession>A0A1V9X7A5</accession>
<evidence type="ECO:0000313" key="1">
    <source>
        <dbReference type="EMBL" id="OQR69243.1"/>
    </source>
</evidence>
<dbReference type="InParanoid" id="A0A1V9X7A5"/>
<name>A0A1V9X7A5_9ACAR</name>
<keyword evidence="2" id="KW-1185">Reference proteome</keyword>
<comment type="caution">
    <text evidence="1">The sequence shown here is derived from an EMBL/GenBank/DDBJ whole genome shotgun (WGS) entry which is preliminary data.</text>
</comment>
<dbReference type="EMBL" id="MNPL01021740">
    <property type="protein sequence ID" value="OQR69243.1"/>
    <property type="molecule type" value="Genomic_DNA"/>
</dbReference>
<organism evidence="1 2">
    <name type="scientific">Tropilaelaps mercedesae</name>
    <dbReference type="NCBI Taxonomy" id="418985"/>
    <lineage>
        <taxon>Eukaryota</taxon>
        <taxon>Metazoa</taxon>
        <taxon>Ecdysozoa</taxon>
        <taxon>Arthropoda</taxon>
        <taxon>Chelicerata</taxon>
        <taxon>Arachnida</taxon>
        <taxon>Acari</taxon>
        <taxon>Parasitiformes</taxon>
        <taxon>Mesostigmata</taxon>
        <taxon>Gamasina</taxon>
        <taxon>Dermanyssoidea</taxon>
        <taxon>Laelapidae</taxon>
        <taxon>Tropilaelaps</taxon>
    </lineage>
</organism>
<gene>
    <name evidence="1" type="ORF">BIW11_12383</name>
</gene>
<sequence>MSYHCVLELARVILTTSVQTRPYANPTISGPYGVIPREHVLHAAKDDTASTQSAGPPLQRPLAGFLARASLYTPARRYTLLAVVKSPHRTTGQRNASGQIRPNQPNVILKRAVSGYIRSATQVTRLARRGTATRKHGRRFHMFVARETIRSPRVSGCTFSAKN</sequence>
<protein>
    <submittedName>
        <fullName evidence="1">Uncharacterized protein</fullName>
    </submittedName>
</protein>
<proteinExistence type="predicted"/>